<dbReference type="AlphaFoldDB" id="A0A7G9G8R2"/>
<evidence type="ECO:0000313" key="2">
    <source>
        <dbReference type="Proteomes" id="UP000515860"/>
    </source>
</evidence>
<evidence type="ECO:0000313" key="1">
    <source>
        <dbReference type="EMBL" id="QNM07194.1"/>
    </source>
</evidence>
<reference evidence="1 2" key="1">
    <citation type="submission" date="2020-08" db="EMBL/GenBank/DDBJ databases">
        <authorList>
            <person name="Liu C."/>
            <person name="Sun Q."/>
        </authorList>
    </citation>
    <scope>NUCLEOTIDE SEQUENCE [LARGE SCALE GENOMIC DNA]</scope>
    <source>
        <strain evidence="1 2">NSJ-29</strain>
    </source>
</reference>
<organism evidence="1 2">
    <name type="scientific">Wansuia hejianensis</name>
    <dbReference type="NCBI Taxonomy" id="2763667"/>
    <lineage>
        <taxon>Bacteria</taxon>
        <taxon>Bacillati</taxon>
        <taxon>Bacillota</taxon>
        <taxon>Clostridia</taxon>
        <taxon>Lachnospirales</taxon>
        <taxon>Lachnospiraceae</taxon>
        <taxon>Wansuia</taxon>
    </lineage>
</organism>
<accession>A0A7G9G8R2</accession>
<protein>
    <recommendedName>
        <fullName evidence="3">HTH cro/C1-type domain-containing protein</fullName>
    </recommendedName>
</protein>
<dbReference type="Proteomes" id="UP000515860">
    <property type="component" value="Chromosome"/>
</dbReference>
<dbReference type="KEGG" id="whj:H9Q79_09485"/>
<evidence type="ECO:0008006" key="3">
    <source>
        <dbReference type="Google" id="ProtNLM"/>
    </source>
</evidence>
<gene>
    <name evidence="1" type="ORF">H9Q79_09485</name>
</gene>
<name>A0A7G9G8R2_9FIRM</name>
<sequence length="82" mass="9488">MPKTNFCRDPAKEQNNLIRERIAGKLAISGYEGPELARRSGMAVSTYYDRMKHPEKFRIGELRAIYRTLNIAEDDMARTKII</sequence>
<dbReference type="RefSeq" id="WP_118643291.1">
    <property type="nucleotide sequence ID" value="NZ_CP060635.1"/>
</dbReference>
<proteinExistence type="predicted"/>
<dbReference type="EMBL" id="CP060635">
    <property type="protein sequence ID" value="QNM07194.1"/>
    <property type="molecule type" value="Genomic_DNA"/>
</dbReference>
<keyword evidence="2" id="KW-1185">Reference proteome</keyword>